<accession>A0A2V2MU01</accession>
<dbReference type="RefSeq" id="WP_109969383.1">
    <property type="nucleotide sequence ID" value="NZ_CP176093.1"/>
</dbReference>
<keyword evidence="1" id="KW-0472">Membrane</keyword>
<protein>
    <submittedName>
        <fullName evidence="2">Uncharacterized protein</fullName>
    </submittedName>
</protein>
<name>A0A2V2MU01_9EURY</name>
<organism evidence="2 3">
    <name type="scientific">Methanospirillum lacunae</name>
    <dbReference type="NCBI Taxonomy" id="668570"/>
    <lineage>
        <taxon>Archaea</taxon>
        <taxon>Methanobacteriati</taxon>
        <taxon>Methanobacteriota</taxon>
        <taxon>Stenosarchaea group</taxon>
        <taxon>Methanomicrobia</taxon>
        <taxon>Methanomicrobiales</taxon>
        <taxon>Methanospirillaceae</taxon>
        <taxon>Methanospirillum</taxon>
    </lineage>
</organism>
<feature type="transmembrane region" description="Helical" evidence="1">
    <location>
        <begin position="16"/>
        <end position="36"/>
    </location>
</feature>
<gene>
    <name evidence="2" type="ORF">DK846_12925</name>
</gene>
<keyword evidence="3" id="KW-1185">Reference proteome</keyword>
<reference evidence="2 3" key="1">
    <citation type="submission" date="2018-05" db="EMBL/GenBank/DDBJ databases">
        <title>Draft genome of Methanospirillum lacunae Ki8-1.</title>
        <authorList>
            <person name="Dueholm M.S."/>
            <person name="Nielsen P.H."/>
            <person name="Bakmann L.F."/>
            <person name="Otzen D.E."/>
        </authorList>
    </citation>
    <scope>NUCLEOTIDE SEQUENCE [LARGE SCALE GENOMIC DNA]</scope>
    <source>
        <strain evidence="2 3">Ki8-1</strain>
    </source>
</reference>
<dbReference type="AlphaFoldDB" id="A0A2V2MU01"/>
<dbReference type="OrthoDB" id="117506at2157"/>
<sequence>MKKMLAVLILNRTNTGWVLLIALIIMMICTIHVAALPTVMFPLKPSPITGPYQDAEFLTIANETIYGLSNQTIPNGTTLRELQTTQQKLAKMNISPDLYPRARQINAYLYYTSKAGDAYSDAMSLASKPYSPAYTDSSVTSEAKEYQIASQVIWNQIMDLYPGVSPYRLETSKTPYSPNEDPTFKWPYDPVQTYAIGDLW</sequence>
<proteinExistence type="predicted"/>
<dbReference type="GeneID" id="97547233"/>
<evidence type="ECO:0000313" key="3">
    <source>
        <dbReference type="Proteomes" id="UP000245657"/>
    </source>
</evidence>
<evidence type="ECO:0000313" key="2">
    <source>
        <dbReference type="EMBL" id="PWR70889.1"/>
    </source>
</evidence>
<dbReference type="Proteomes" id="UP000245657">
    <property type="component" value="Unassembled WGS sequence"/>
</dbReference>
<keyword evidence="1" id="KW-1133">Transmembrane helix</keyword>
<dbReference type="EMBL" id="QGMY01000009">
    <property type="protein sequence ID" value="PWR70889.1"/>
    <property type="molecule type" value="Genomic_DNA"/>
</dbReference>
<comment type="caution">
    <text evidence="2">The sequence shown here is derived from an EMBL/GenBank/DDBJ whole genome shotgun (WGS) entry which is preliminary data.</text>
</comment>
<evidence type="ECO:0000256" key="1">
    <source>
        <dbReference type="SAM" id="Phobius"/>
    </source>
</evidence>
<keyword evidence="1" id="KW-0812">Transmembrane</keyword>